<evidence type="ECO:0000313" key="2">
    <source>
        <dbReference type="Proteomes" id="UP001595973"/>
    </source>
</evidence>
<accession>A0ABV9KN57</accession>
<feature type="non-terminal residue" evidence="1">
    <location>
        <position position="158"/>
    </location>
</feature>
<comment type="caution">
    <text evidence="1">The sequence shown here is derived from an EMBL/GenBank/DDBJ whole genome shotgun (WGS) entry which is preliminary data.</text>
</comment>
<gene>
    <name evidence="1" type="ORF">ACFO5X_21180</name>
</gene>
<reference evidence="2" key="1">
    <citation type="journal article" date="2019" name="Int. J. Syst. Evol. Microbiol.">
        <title>The Global Catalogue of Microorganisms (GCM) 10K type strain sequencing project: providing services to taxonomists for standard genome sequencing and annotation.</title>
        <authorList>
            <consortium name="The Broad Institute Genomics Platform"/>
            <consortium name="The Broad Institute Genome Sequencing Center for Infectious Disease"/>
            <person name="Wu L."/>
            <person name="Ma J."/>
        </authorList>
    </citation>
    <scope>NUCLEOTIDE SEQUENCE [LARGE SCALE GENOMIC DNA]</scope>
    <source>
        <strain evidence="2">CGMCC 4.7283</strain>
    </source>
</reference>
<keyword evidence="2" id="KW-1185">Reference proteome</keyword>
<dbReference type="EMBL" id="JBHSGI010000033">
    <property type="protein sequence ID" value="MFC4671076.1"/>
    <property type="molecule type" value="Genomic_DNA"/>
</dbReference>
<proteinExistence type="predicted"/>
<dbReference type="Pfam" id="PF14081">
    <property type="entry name" value="DUF4262"/>
    <property type="match status" value="1"/>
</dbReference>
<dbReference type="RefSeq" id="WP_380721037.1">
    <property type="nucleotide sequence ID" value="NZ_JBHSGI010000033.1"/>
</dbReference>
<dbReference type="Proteomes" id="UP001595973">
    <property type="component" value="Unassembled WGS sequence"/>
</dbReference>
<dbReference type="InterPro" id="IPR025358">
    <property type="entry name" value="DUF4262"/>
</dbReference>
<organism evidence="1 2">
    <name type="scientific">Seohaeicola nanhaiensis</name>
    <dbReference type="NCBI Taxonomy" id="1387282"/>
    <lineage>
        <taxon>Bacteria</taxon>
        <taxon>Pseudomonadati</taxon>
        <taxon>Pseudomonadota</taxon>
        <taxon>Alphaproteobacteria</taxon>
        <taxon>Rhodobacterales</taxon>
        <taxon>Roseobacteraceae</taxon>
        <taxon>Seohaeicola</taxon>
    </lineage>
</organism>
<sequence>MAIDPHDAKALSNIDEYGCHIIHVFEDEEGPRFTYSVGIEKTSNQPELIVTGLKRELAHWIVNEYNDRVRKGEVFQPDKAYSGFLDGHDVIFKLMSKDLYPEYLGWDIWLYGNHDFRTFQMIWPSTSGKWPWDADAALLHKPAERRASPFPGRTYPTA</sequence>
<protein>
    <submittedName>
        <fullName evidence="1">DUF4262 domain-containing protein</fullName>
    </submittedName>
</protein>
<name>A0ABV9KN57_9RHOB</name>
<evidence type="ECO:0000313" key="1">
    <source>
        <dbReference type="EMBL" id="MFC4671076.1"/>
    </source>
</evidence>